<feature type="region of interest" description="Disordered" evidence="2">
    <location>
        <begin position="299"/>
        <end position="319"/>
    </location>
</feature>
<name>A0ABM3IEU4_ZIZJJ</name>
<proteinExistence type="predicted"/>
<sequence>MAVALPGMAALGVGAGILAVVGAVKAAGLVSDAIGGVVELVGGAGRAIGEAVGGAAEAAVGVGRAIGEAVGGATEAAIGASQAIGEAVGGASRVVSEVATTVTGESIQKDDCEEKLSDCENRNRCLQLENKNCEIEKAICKARVKRLESAKEKSNVFLLKLSISLRLVKETLIRITYDFADEEKVEIYTKEIDELGVEFELEEELKAVSNELMAVTNIMKVAKLKVYEYKESRKKEKIKLENSVVSLTEEKKKINSLLKIALVEMDAAEMSLSRLNENIEQKRAAILQIVESGLQSVGFGSGENSLESSRTKVDTSGDSRECEEEVESLASTVERIMKNLNLKITQLRRSLEDSRSNNEHLQSLTKKQAQDIVENMLYIKELEDRERMLGQNVEGLMVKIKEAEAEVARWWEACELEIESGKHEIEQRDIVVAILTQELEKTKTDLDISNRKLNKKEELAAAAQATAEMSLQLADSTVTRLRERAEELSKQLEEAESRYRNRYKLRHICWPWQTLKLSTATMNNRVKNVKRMLSRCKKDAVKVNSATMNNKVKNVRRMLSNCKPWRALKLNTTTMNNRVKNVKRMLSN</sequence>
<dbReference type="PANTHER" id="PTHR34937:SF2">
    <property type="entry name" value="OS08G0559800 PROTEIN"/>
    <property type="match status" value="1"/>
</dbReference>
<feature type="coiled-coil region" evidence="1">
    <location>
        <begin position="432"/>
        <end position="505"/>
    </location>
</feature>
<keyword evidence="3" id="KW-1185">Reference proteome</keyword>
<evidence type="ECO:0000313" key="4">
    <source>
        <dbReference type="RefSeq" id="XP_048326851.2"/>
    </source>
</evidence>
<accession>A0ABM3IEU4</accession>
<dbReference type="PANTHER" id="PTHR34937">
    <property type="entry name" value="OS08G0559800 PROTEIN"/>
    <property type="match status" value="1"/>
</dbReference>
<evidence type="ECO:0000256" key="1">
    <source>
        <dbReference type="SAM" id="Coils"/>
    </source>
</evidence>
<dbReference type="Proteomes" id="UP001652623">
    <property type="component" value="Chromosome 8"/>
</dbReference>
<protein>
    <submittedName>
        <fullName evidence="4">Uncharacterized protein At3g49055</fullName>
    </submittedName>
</protein>
<dbReference type="RefSeq" id="XP_048326851.2">
    <property type="nucleotide sequence ID" value="XM_048470894.2"/>
</dbReference>
<keyword evidence="1" id="KW-0175">Coiled coil</keyword>
<dbReference type="GeneID" id="125418170"/>
<gene>
    <name evidence="4" type="primary">LOC125418170</name>
</gene>
<organism evidence="3 4">
    <name type="scientific">Ziziphus jujuba</name>
    <name type="common">Chinese jujube</name>
    <name type="synonym">Ziziphus sativa</name>
    <dbReference type="NCBI Taxonomy" id="326968"/>
    <lineage>
        <taxon>Eukaryota</taxon>
        <taxon>Viridiplantae</taxon>
        <taxon>Streptophyta</taxon>
        <taxon>Embryophyta</taxon>
        <taxon>Tracheophyta</taxon>
        <taxon>Spermatophyta</taxon>
        <taxon>Magnoliopsida</taxon>
        <taxon>eudicotyledons</taxon>
        <taxon>Gunneridae</taxon>
        <taxon>Pentapetalae</taxon>
        <taxon>rosids</taxon>
        <taxon>fabids</taxon>
        <taxon>Rosales</taxon>
        <taxon>Rhamnaceae</taxon>
        <taxon>Paliureae</taxon>
        <taxon>Ziziphus</taxon>
    </lineage>
</organism>
<feature type="coiled-coil region" evidence="1">
    <location>
        <begin position="258"/>
        <end position="285"/>
    </location>
</feature>
<reference evidence="4" key="1">
    <citation type="submission" date="2025-08" db="UniProtKB">
        <authorList>
            <consortium name="RefSeq"/>
        </authorList>
    </citation>
    <scope>IDENTIFICATION</scope>
    <source>
        <tissue evidence="4">Seedling</tissue>
    </source>
</reference>
<dbReference type="InterPro" id="IPR040300">
    <property type="entry name" value="At3g49055-like"/>
</dbReference>
<evidence type="ECO:0000313" key="3">
    <source>
        <dbReference type="Proteomes" id="UP001652623"/>
    </source>
</evidence>
<feature type="coiled-coil region" evidence="1">
    <location>
        <begin position="319"/>
        <end position="364"/>
    </location>
</feature>
<feature type="coiled-coil region" evidence="1">
    <location>
        <begin position="109"/>
        <end position="136"/>
    </location>
</feature>
<evidence type="ECO:0000256" key="2">
    <source>
        <dbReference type="SAM" id="MobiDB-lite"/>
    </source>
</evidence>
<feature type="compositionally biased region" description="Basic and acidic residues" evidence="2">
    <location>
        <begin position="309"/>
        <end position="319"/>
    </location>
</feature>